<dbReference type="PROSITE" id="PS50097">
    <property type="entry name" value="BTB"/>
    <property type="match status" value="1"/>
</dbReference>
<dbReference type="Pfam" id="PF00651">
    <property type="entry name" value="BTB"/>
    <property type="match status" value="1"/>
</dbReference>
<keyword evidence="3" id="KW-1185">Reference proteome</keyword>
<name>A0A1X6MYG2_9APHY</name>
<dbReference type="RefSeq" id="XP_024338215.1">
    <property type="nucleotide sequence ID" value="XM_024476989.1"/>
</dbReference>
<dbReference type="EMBL" id="KZ110598">
    <property type="protein sequence ID" value="OSX61421.1"/>
    <property type="molecule type" value="Genomic_DNA"/>
</dbReference>
<accession>A0A1X6MYG2</accession>
<evidence type="ECO:0000313" key="2">
    <source>
        <dbReference type="EMBL" id="OSX61421.1"/>
    </source>
</evidence>
<sequence length="485" mass="54339">MTSAASYTTASPPFNKPNADVILQSSNNVRFHVHTVVLSLASEFFESMFTLPQPTQKDVDTERGIPVIPVTEDADTLDHLLRFCYPVDNPIIPDVESAAAVAKAAMKYQMESAITLMTHLLQDFVKRHPLHVYVVACSIASDQLALEAALEWSRTSNIDSYISEMDHLSAAQYFQLLKSRHSGALASPGISFEEESISDSRSSWDTRRTTAVAPFNESAIGTDLILRSEDGVHFYVSRALLLLACTRNPSILDSSRTFMGGKPVVQLPEHSSILLKLLQLTYPLSLPALGNLEETTAIIDAAEKYGLTRASEIAKDHWRDYIESSPFQCYFIATARGWIKSAEMAMKHAAVVCQSDRYEDYMEGSSAEAYHQFLQYRQRCRQAICDVMIQYDSASARVGSSTALYWSTTVATKKGRLTPVDHWTIDGMHLLIHPKVNANHRWRWHEKLHSILAKQPQYDSSMPGKLVTQVRNIEDKIRSAFDKVS</sequence>
<dbReference type="OrthoDB" id="3164835at2759"/>
<dbReference type="InterPro" id="IPR011333">
    <property type="entry name" value="SKP1/BTB/POZ_sf"/>
</dbReference>
<protein>
    <recommendedName>
        <fullName evidence="1">BTB domain-containing protein</fullName>
    </recommendedName>
</protein>
<dbReference type="SUPFAM" id="SSF54695">
    <property type="entry name" value="POZ domain"/>
    <property type="match status" value="1"/>
</dbReference>
<dbReference type="InterPro" id="IPR000210">
    <property type="entry name" value="BTB/POZ_dom"/>
</dbReference>
<evidence type="ECO:0000313" key="3">
    <source>
        <dbReference type="Proteomes" id="UP000194127"/>
    </source>
</evidence>
<dbReference type="SMART" id="SM00225">
    <property type="entry name" value="BTB"/>
    <property type="match status" value="2"/>
</dbReference>
<dbReference type="AlphaFoldDB" id="A0A1X6MYG2"/>
<organism evidence="2 3">
    <name type="scientific">Postia placenta MAD-698-R-SB12</name>
    <dbReference type="NCBI Taxonomy" id="670580"/>
    <lineage>
        <taxon>Eukaryota</taxon>
        <taxon>Fungi</taxon>
        <taxon>Dikarya</taxon>
        <taxon>Basidiomycota</taxon>
        <taxon>Agaricomycotina</taxon>
        <taxon>Agaricomycetes</taxon>
        <taxon>Polyporales</taxon>
        <taxon>Adustoporiaceae</taxon>
        <taxon>Rhodonia</taxon>
    </lineage>
</organism>
<reference evidence="2 3" key="1">
    <citation type="submission" date="2017-04" db="EMBL/GenBank/DDBJ databases">
        <title>Genome Sequence of the Model Brown-Rot Fungus Postia placenta SB12.</title>
        <authorList>
            <consortium name="DOE Joint Genome Institute"/>
            <person name="Gaskell J."/>
            <person name="Kersten P."/>
            <person name="Larrondo L.F."/>
            <person name="Canessa P."/>
            <person name="Martinez D."/>
            <person name="Hibbett D."/>
            <person name="Schmoll M."/>
            <person name="Kubicek C.P."/>
            <person name="Martinez A.T."/>
            <person name="Yadav J."/>
            <person name="Master E."/>
            <person name="Magnuson J.K."/>
            <person name="James T."/>
            <person name="Yaver D."/>
            <person name="Berka R."/>
            <person name="Labutti K."/>
            <person name="Lipzen A."/>
            <person name="Aerts A."/>
            <person name="Barry K."/>
            <person name="Henrissat B."/>
            <person name="Blanchette R."/>
            <person name="Grigoriev I."/>
            <person name="Cullen D."/>
        </authorList>
    </citation>
    <scope>NUCLEOTIDE SEQUENCE [LARGE SCALE GENOMIC DNA]</scope>
    <source>
        <strain evidence="2 3">MAD-698-R-SB12</strain>
    </source>
</reference>
<dbReference type="Proteomes" id="UP000194127">
    <property type="component" value="Unassembled WGS sequence"/>
</dbReference>
<evidence type="ECO:0000259" key="1">
    <source>
        <dbReference type="PROSITE" id="PS50097"/>
    </source>
</evidence>
<dbReference type="GeneID" id="36321939"/>
<dbReference type="Gene3D" id="3.30.710.10">
    <property type="entry name" value="Potassium Channel Kv1.1, Chain A"/>
    <property type="match status" value="1"/>
</dbReference>
<feature type="domain" description="BTB" evidence="1">
    <location>
        <begin position="19"/>
        <end position="93"/>
    </location>
</feature>
<dbReference type="STRING" id="670580.A0A1X6MYG2"/>
<proteinExistence type="predicted"/>
<gene>
    <name evidence="2" type="ORF">POSPLADRAFT_1034093</name>
</gene>
<dbReference type="CDD" id="cd18186">
    <property type="entry name" value="BTB_POZ_ZBTB_KLHL-like"/>
    <property type="match status" value="1"/>
</dbReference>